<evidence type="ECO:0000313" key="2">
    <source>
        <dbReference type="EMBL" id="EED90391.1"/>
    </source>
</evidence>
<organism evidence="2 3">
    <name type="scientific">Thalassiosira pseudonana</name>
    <name type="common">Marine diatom</name>
    <name type="synonym">Cyclotella nana</name>
    <dbReference type="NCBI Taxonomy" id="35128"/>
    <lineage>
        <taxon>Eukaryota</taxon>
        <taxon>Sar</taxon>
        <taxon>Stramenopiles</taxon>
        <taxon>Ochrophyta</taxon>
        <taxon>Bacillariophyta</taxon>
        <taxon>Coscinodiscophyceae</taxon>
        <taxon>Thalassiosirophycidae</taxon>
        <taxon>Thalassiosirales</taxon>
        <taxon>Thalassiosiraceae</taxon>
        <taxon>Thalassiosira</taxon>
    </lineage>
</organism>
<proteinExistence type="predicted"/>
<dbReference type="EMBL" id="CM000645">
    <property type="protein sequence ID" value="EED90391.1"/>
    <property type="molecule type" value="Genomic_DNA"/>
</dbReference>
<dbReference type="GeneID" id="7449289"/>
<dbReference type="Proteomes" id="UP000001449">
    <property type="component" value="Chromosome 9"/>
</dbReference>
<keyword evidence="3" id="KW-1185">Reference proteome</keyword>
<sequence length="214" mass="24292">MADQTNFVRSILPRRRRLEHVYKYGTGKKLAPAPTNKAERPSRPDPPQLSSPPSPRKPPPKVAPVVAPPAPVAPPKKKKKRVPKSLPFLVNTSISKGLVEEEIRVKTRAQEAIGTSREEQVWKLDEEINFFRGVYLCGWGEWSKIAKLMIKSRDRSQTWAHAQKMEKKHPEMREFFSPTQIAKMHETYEDAVVTRLGGDEEDVIVDDTPVAEPP</sequence>
<dbReference type="InterPro" id="IPR009057">
    <property type="entry name" value="Homeodomain-like_sf"/>
</dbReference>
<dbReference type="InParanoid" id="B8C7Y0"/>
<dbReference type="RefSeq" id="XP_002292416.1">
    <property type="nucleotide sequence ID" value="XM_002292380.1"/>
</dbReference>
<reference evidence="2 3" key="1">
    <citation type="journal article" date="2004" name="Science">
        <title>The genome of the diatom Thalassiosira pseudonana: ecology, evolution, and metabolism.</title>
        <authorList>
            <person name="Armbrust E.V."/>
            <person name="Berges J.A."/>
            <person name="Bowler C."/>
            <person name="Green B.R."/>
            <person name="Martinez D."/>
            <person name="Putnam N.H."/>
            <person name="Zhou S."/>
            <person name="Allen A.E."/>
            <person name="Apt K.E."/>
            <person name="Bechner M."/>
            <person name="Brzezinski M.A."/>
            <person name="Chaal B.K."/>
            <person name="Chiovitti A."/>
            <person name="Davis A.K."/>
            <person name="Demarest M.S."/>
            <person name="Detter J.C."/>
            <person name="Glavina T."/>
            <person name="Goodstein D."/>
            <person name="Hadi M.Z."/>
            <person name="Hellsten U."/>
            <person name="Hildebrand M."/>
            <person name="Jenkins B.D."/>
            <person name="Jurka J."/>
            <person name="Kapitonov V.V."/>
            <person name="Kroger N."/>
            <person name="Lau W.W."/>
            <person name="Lane T.W."/>
            <person name="Larimer F.W."/>
            <person name="Lippmeier J.C."/>
            <person name="Lucas S."/>
            <person name="Medina M."/>
            <person name="Montsant A."/>
            <person name="Obornik M."/>
            <person name="Parker M.S."/>
            <person name="Palenik B."/>
            <person name="Pazour G.J."/>
            <person name="Richardson P.M."/>
            <person name="Rynearson T.A."/>
            <person name="Saito M.A."/>
            <person name="Schwartz D.C."/>
            <person name="Thamatrakoln K."/>
            <person name="Valentin K."/>
            <person name="Vardi A."/>
            <person name="Wilkerson F.P."/>
            <person name="Rokhsar D.S."/>
        </authorList>
    </citation>
    <scope>NUCLEOTIDE SEQUENCE [LARGE SCALE GENOMIC DNA]</scope>
    <source>
        <strain evidence="2 3">CCMP1335</strain>
    </source>
</reference>
<dbReference type="HOGENOM" id="CLU_1291976_0_0_1"/>
<dbReference type="SUPFAM" id="SSF46689">
    <property type="entry name" value="Homeodomain-like"/>
    <property type="match status" value="1"/>
</dbReference>
<dbReference type="KEGG" id="tps:THAPSDRAFT_269416"/>
<reference evidence="2 3" key="2">
    <citation type="journal article" date="2008" name="Nature">
        <title>The Phaeodactylum genome reveals the evolutionary history of diatom genomes.</title>
        <authorList>
            <person name="Bowler C."/>
            <person name="Allen A.E."/>
            <person name="Badger J.H."/>
            <person name="Grimwood J."/>
            <person name="Jabbari K."/>
            <person name="Kuo A."/>
            <person name="Maheswari U."/>
            <person name="Martens C."/>
            <person name="Maumus F."/>
            <person name="Otillar R.P."/>
            <person name="Rayko E."/>
            <person name="Salamov A."/>
            <person name="Vandepoele K."/>
            <person name="Beszteri B."/>
            <person name="Gruber A."/>
            <person name="Heijde M."/>
            <person name="Katinka M."/>
            <person name="Mock T."/>
            <person name="Valentin K."/>
            <person name="Verret F."/>
            <person name="Berges J.A."/>
            <person name="Brownlee C."/>
            <person name="Cadoret J.P."/>
            <person name="Chiovitti A."/>
            <person name="Choi C.J."/>
            <person name="Coesel S."/>
            <person name="De Martino A."/>
            <person name="Detter J.C."/>
            <person name="Durkin C."/>
            <person name="Falciatore A."/>
            <person name="Fournet J."/>
            <person name="Haruta M."/>
            <person name="Huysman M.J."/>
            <person name="Jenkins B.D."/>
            <person name="Jiroutova K."/>
            <person name="Jorgensen R.E."/>
            <person name="Joubert Y."/>
            <person name="Kaplan A."/>
            <person name="Kroger N."/>
            <person name="Kroth P.G."/>
            <person name="La Roche J."/>
            <person name="Lindquist E."/>
            <person name="Lommer M."/>
            <person name="Martin-Jezequel V."/>
            <person name="Lopez P.J."/>
            <person name="Lucas S."/>
            <person name="Mangogna M."/>
            <person name="McGinnis K."/>
            <person name="Medlin L.K."/>
            <person name="Montsant A."/>
            <person name="Oudot-Le Secq M.P."/>
            <person name="Napoli C."/>
            <person name="Obornik M."/>
            <person name="Parker M.S."/>
            <person name="Petit J.L."/>
            <person name="Porcel B.M."/>
            <person name="Poulsen N."/>
            <person name="Robison M."/>
            <person name="Rychlewski L."/>
            <person name="Rynearson T.A."/>
            <person name="Schmutz J."/>
            <person name="Shapiro H."/>
            <person name="Siaut M."/>
            <person name="Stanley M."/>
            <person name="Sussman M.R."/>
            <person name="Taylor A.R."/>
            <person name="Vardi A."/>
            <person name="von Dassow P."/>
            <person name="Vyverman W."/>
            <person name="Willis A."/>
            <person name="Wyrwicz L.S."/>
            <person name="Rokhsar D.S."/>
            <person name="Weissenbach J."/>
            <person name="Armbrust E.V."/>
            <person name="Green B.R."/>
            <person name="Van de Peer Y."/>
            <person name="Grigoriev I.V."/>
        </authorList>
    </citation>
    <scope>NUCLEOTIDE SEQUENCE [LARGE SCALE GENOMIC DNA]</scope>
    <source>
        <strain evidence="2 3">CCMP1335</strain>
    </source>
</reference>
<feature type="compositionally biased region" description="Pro residues" evidence="1">
    <location>
        <begin position="44"/>
        <end position="74"/>
    </location>
</feature>
<dbReference type="AlphaFoldDB" id="B8C7Y0"/>
<gene>
    <name evidence="2" type="primary">ZFP4</name>
    <name evidence="2" type="ORF">THAPSDRAFT_269416</name>
</gene>
<dbReference type="PaxDb" id="35128-Thaps269416"/>
<evidence type="ECO:0000256" key="1">
    <source>
        <dbReference type="SAM" id="MobiDB-lite"/>
    </source>
</evidence>
<name>B8C7Y0_THAPS</name>
<feature type="region of interest" description="Disordered" evidence="1">
    <location>
        <begin position="1"/>
        <end position="84"/>
    </location>
</feature>
<dbReference type="eggNOG" id="ENOG502TB5S">
    <property type="taxonomic scope" value="Eukaryota"/>
</dbReference>
<feature type="non-terminal residue" evidence="2">
    <location>
        <position position="1"/>
    </location>
</feature>
<accession>B8C7Y0</accession>
<protein>
    <submittedName>
        <fullName evidence="2">Zinc finger like protein</fullName>
    </submittedName>
</protein>
<evidence type="ECO:0000313" key="3">
    <source>
        <dbReference type="Proteomes" id="UP000001449"/>
    </source>
</evidence>